<dbReference type="InterPro" id="IPR014721">
    <property type="entry name" value="Ribsml_uS5_D2-typ_fold_subgr"/>
</dbReference>
<reference evidence="3" key="1">
    <citation type="journal article" date="2014" name="Int. J. Syst. Evol. Microbiol.">
        <title>Complete genome sequence of Corynebacterium casei LMG S-19264T (=DSM 44701T), isolated from a smear-ripened cheese.</title>
        <authorList>
            <consortium name="US DOE Joint Genome Institute (JGI-PGF)"/>
            <person name="Walter F."/>
            <person name="Albersmeier A."/>
            <person name="Kalinowski J."/>
            <person name="Ruckert C."/>
        </authorList>
    </citation>
    <scope>NUCLEOTIDE SEQUENCE</scope>
    <source>
        <strain evidence="3">CGMCC 1.15388</strain>
    </source>
</reference>
<evidence type="ECO:0000313" key="4">
    <source>
        <dbReference type="Proteomes" id="UP000633136"/>
    </source>
</evidence>
<dbReference type="Gene3D" id="3.30.230.10">
    <property type="match status" value="1"/>
</dbReference>
<keyword evidence="4" id="KW-1185">Reference proteome</keyword>
<evidence type="ECO:0000259" key="1">
    <source>
        <dbReference type="Pfam" id="PF05362"/>
    </source>
</evidence>
<dbReference type="AlphaFoldDB" id="A0A917AP33"/>
<dbReference type="SUPFAM" id="SSF54211">
    <property type="entry name" value="Ribosomal protein S5 domain 2-like"/>
    <property type="match status" value="1"/>
</dbReference>
<dbReference type="Pfam" id="PF13180">
    <property type="entry name" value="PDZ_2"/>
    <property type="match status" value="1"/>
</dbReference>
<evidence type="ECO:0008006" key="5">
    <source>
        <dbReference type="Google" id="ProtNLM"/>
    </source>
</evidence>
<dbReference type="GO" id="GO:0004252">
    <property type="term" value="F:serine-type endopeptidase activity"/>
    <property type="evidence" value="ECO:0007669"/>
    <property type="project" value="InterPro"/>
</dbReference>
<gene>
    <name evidence="3" type="ORF">GCM10011401_10070</name>
</gene>
<evidence type="ECO:0000259" key="2">
    <source>
        <dbReference type="Pfam" id="PF13180"/>
    </source>
</evidence>
<dbReference type="GO" id="GO:0006508">
    <property type="term" value="P:proteolysis"/>
    <property type="evidence" value="ECO:0007669"/>
    <property type="project" value="InterPro"/>
</dbReference>
<dbReference type="SUPFAM" id="SSF50156">
    <property type="entry name" value="PDZ domain-like"/>
    <property type="match status" value="1"/>
</dbReference>
<dbReference type="InterPro" id="IPR036034">
    <property type="entry name" value="PDZ_sf"/>
</dbReference>
<dbReference type="GO" id="GO:0004176">
    <property type="term" value="F:ATP-dependent peptidase activity"/>
    <property type="evidence" value="ECO:0007669"/>
    <property type="project" value="InterPro"/>
</dbReference>
<feature type="domain" description="Lon proteolytic" evidence="1">
    <location>
        <begin position="303"/>
        <end position="381"/>
    </location>
</feature>
<dbReference type="Gene3D" id="2.30.42.10">
    <property type="match status" value="1"/>
</dbReference>
<feature type="domain" description="PDZ" evidence="2">
    <location>
        <begin position="221"/>
        <end position="269"/>
    </location>
</feature>
<dbReference type="InterPro" id="IPR001478">
    <property type="entry name" value="PDZ"/>
</dbReference>
<dbReference type="Pfam" id="PF05362">
    <property type="entry name" value="Lon_C"/>
    <property type="match status" value="1"/>
</dbReference>
<proteinExistence type="predicted"/>
<organism evidence="3 4">
    <name type="scientific">Nesterenkonia cremea</name>
    <dbReference type="NCBI Taxonomy" id="1882340"/>
    <lineage>
        <taxon>Bacteria</taxon>
        <taxon>Bacillati</taxon>
        <taxon>Actinomycetota</taxon>
        <taxon>Actinomycetes</taxon>
        <taxon>Micrococcales</taxon>
        <taxon>Micrococcaceae</taxon>
        <taxon>Nesterenkonia</taxon>
    </lineage>
</organism>
<comment type="caution">
    <text evidence="3">The sequence shown here is derived from an EMBL/GenBank/DDBJ whole genome shotgun (WGS) entry which is preliminary data.</text>
</comment>
<dbReference type="Proteomes" id="UP000633136">
    <property type="component" value="Unassembled WGS sequence"/>
</dbReference>
<dbReference type="EMBL" id="BMIS01000003">
    <property type="protein sequence ID" value="GGE64913.1"/>
    <property type="molecule type" value="Genomic_DNA"/>
</dbReference>
<dbReference type="InterPro" id="IPR020568">
    <property type="entry name" value="Ribosomal_Su5_D2-typ_SF"/>
</dbReference>
<accession>A0A917AP33</accession>
<dbReference type="InterPro" id="IPR008269">
    <property type="entry name" value="Lon_proteolytic"/>
</dbReference>
<reference evidence="3" key="2">
    <citation type="submission" date="2020-09" db="EMBL/GenBank/DDBJ databases">
        <authorList>
            <person name="Sun Q."/>
            <person name="Zhou Y."/>
        </authorList>
    </citation>
    <scope>NUCLEOTIDE SEQUENCE</scope>
    <source>
        <strain evidence="3">CGMCC 1.15388</strain>
    </source>
</reference>
<name>A0A917AP33_9MICC</name>
<sequence>MSQITMSERPDNSASPYGAYVRARSAAPPGVVPAPHPGASLRVMHNPNPYADGMPAPASQPWTLRRTVKTVAGVSALVLGLTSLTLPSPYLLEAPGPIFNTTGEIEDEPVITMDGADTYETDGSLSLTTVYVNGAPTNTVRVPDVVAGWFSPTTDIMPHELIYPSGTTADEVEQMNTQAMASSQDLALAAALEELDMEYRQQLDVLDFAPEAEDAGTTEVLEVGDQVIAAGGEEITGLEGMRAAVNDAAGQPVELTVIRDGEEVDVEVPTYQEADGEHYVGIMLQGDFDFPVDVDIQLENVGGPSAGLMFSLGIVDAMTEESMTGGEQWSGTGTVDPDGTVGPIGGIAQKAVGSLDQGAEHFLVPRDNCPELEGRVPEGLQTYGVEDVAEARQIVEAVRDGDGDFLAGLEPCGTE</sequence>
<protein>
    <recommendedName>
        <fullName evidence="5">Endopeptidase La</fullName>
    </recommendedName>
</protein>
<evidence type="ECO:0000313" key="3">
    <source>
        <dbReference type="EMBL" id="GGE64913.1"/>
    </source>
</evidence>